<dbReference type="AlphaFoldDB" id="A0A1J0R422"/>
<protein>
    <submittedName>
        <fullName evidence="12">Variant surface glycoprotein 1125.27</fullName>
    </submittedName>
</protein>
<evidence type="ECO:0000256" key="10">
    <source>
        <dbReference type="SAM" id="SignalP"/>
    </source>
</evidence>
<keyword evidence="7" id="KW-0325">Glycoprotein</keyword>
<dbReference type="InterPro" id="IPR027446">
    <property type="entry name" value="VSG_C_dom_sf"/>
</dbReference>
<evidence type="ECO:0000256" key="4">
    <source>
        <dbReference type="ARBA" id="ARBA00022622"/>
    </source>
</evidence>
<evidence type="ECO:0000256" key="3">
    <source>
        <dbReference type="ARBA" id="ARBA00022475"/>
    </source>
</evidence>
<dbReference type="EMBL" id="KX698624">
    <property type="protein sequence ID" value="APD72580.1"/>
    <property type="molecule type" value="Genomic_DNA"/>
</dbReference>
<evidence type="ECO:0000256" key="8">
    <source>
        <dbReference type="ARBA" id="ARBA00023288"/>
    </source>
</evidence>
<feature type="compositionally biased region" description="Basic and acidic residues" evidence="9">
    <location>
        <begin position="420"/>
        <end position="434"/>
    </location>
</feature>
<evidence type="ECO:0000313" key="12">
    <source>
        <dbReference type="EMBL" id="APD72580.1"/>
    </source>
</evidence>
<dbReference type="GO" id="GO:0005886">
    <property type="term" value="C:plasma membrane"/>
    <property type="evidence" value="ECO:0007669"/>
    <property type="project" value="UniProtKB-SubCell"/>
</dbReference>
<reference evidence="12" key="1">
    <citation type="submission" date="2016-08" db="EMBL/GenBank/DDBJ databases">
        <title>VSG repertoire of Trypanosoma brucei EATRO 1125.</title>
        <authorList>
            <person name="Cross G.A."/>
        </authorList>
    </citation>
    <scope>NUCLEOTIDE SEQUENCE</scope>
    <source>
        <strain evidence="12">EATRO 1125</strain>
    </source>
</reference>
<dbReference type="Pfam" id="PF13206">
    <property type="entry name" value="VSG_B"/>
    <property type="match status" value="1"/>
</dbReference>
<organism evidence="12">
    <name type="scientific">Trypanosoma brucei</name>
    <dbReference type="NCBI Taxonomy" id="5691"/>
    <lineage>
        <taxon>Eukaryota</taxon>
        <taxon>Discoba</taxon>
        <taxon>Euglenozoa</taxon>
        <taxon>Kinetoplastea</taxon>
        <taxon>Metakinetoplastina</taxon>
        <taxon>Trypanosomatida</taxon>
        <taxon>Trypanosomatidae</taxon>
        <taxon>Trypanosoma</taxon>
    </lineage>
</organism>
<sequence length="473" mass="50413">MKSTLVTWILLVLAHSLQTVEKAKATAGDTHADFLSLCHVYQAALVMAAVQPKMPAIGTTLTDLENYNMTAAAPEWQAIFDKTGSDAGWEAYIKRNSGVETKYNWAEQWPAWQNARQQTKNPNADWHKANPRASKITELQALRGFVNETTNYAKHLASIATSPPTTDNKPITATIMNLVQEALCGPVATPKAGQLDCNEPGMSKNKETVCTTTNSGKGILTDLVCLCFAATGDQCTGTAVAGFTAATTAFVGNTLAEAKSECGPIDNKVDPAAALTTALGAFSARLGNKKTDGTHKMVLGPTLSTDCTKTTSNCVDYTQRITGNNKGVTAIEWYQKLQEALKLHADLRKKESAAENAALQLLGLKAALERELERPFPVAVAPATSEDAEQQNKKITETDCTNLKTNATCAAANCKWHSTTEVKGEHCKPKEPKGQTDTAAGTGEGAAGTTANTTGSNSFVINKSPLLLAFLLF</sequence>
<evidence type="ECO:0000256" key="7">
    <source>
        <dbReference type="ARBA" id="ARBA00023180"/>
    </source>
</evidence>
<evidence type="ECO:0000256" key="2">
    <source>
        <dbReference type="ARBA" id="ARBA00004609"/>
    </source>
</evidence>
<keyword evidence="5 10" id="KW-0732">Signal</keyword>
<keyword evidence="6" id="KW-0472">Membrane</keyword>
<comment type="function">
    <text evidence="1">VSG forms a coat on the surface of the parasite. The trypanosome evades the immune response of the host by expressing a series of antigenically distinct VSGs from an estimated 1000 VSG genes.</text>
</comment>
<comment type="subcellular location">
    <subcellularLocation>
        <location evidence="2">Cell membrane</location>
        <topology evidence="2">Lipid-anchor</topology>
        <topology evidence="2">GPI-anchor</topology>
    </subcellularLocation>
</comment>
<dbReference type="VEuPathDB" id="TriTrypDB:Tb927.3.120"/>
<feature type="region of interest" description="Disordered" evidence="9">
    <location>
        <begin position="420"/>
        <end position="455"/>
    </location>
</feature>
<feature type="chain" id="PRO_5012158861" evidence="10">
    <location>
        <begin position="26"/>
        <end position="473"/>
    </location>
</feature>
<feature type="signal peptide" evidence="10">
    <location>
        <begin position="1"/>
        <end position="25"/>
    </location>
</feature>
<evidence type="ECO:0000259" key="11">
    <source>
        <dbReference type="Pfam" id="PF13206"/>
    </source>
</evidence>
<dbReference type="VEuPathDB" id="TriTrypDB:Tb427_000108300"/>
<keyword evidence="8" id="KW-0449">Lipoprotein</keyword>
<evidence type="ECO:0000256" key="9">
    <source>
        <dbReference type="SAM" id="MobiDB-lite"/>
    </source>
</evidence>
<keyword evidence="4" id="KW-0336">GPI-anchor</keyword>
<keyword evidence="3" id="KW-1003">Cell membrane</keyword>
<dbReference type="InterPro" id="IPR025932">
    <property type="entry name" value="Trypano_VSG_B_N_dom"/>
</dbReference>
<dbReference type="GO" id="GO:0098552">
    <property type="term" value="C:side of membrane"/>
    <property type="evidence" value="ECO:0007669"/>
    <property type="project" value="UniProtKB-KW"/>
</dbReference>
<evidence type="ECO:0000256" key="5">
    <source>
        <dbReference type="ARBA" id="ARBA00022729"/>
    </source>
</evidence>
<accession>A0A1J0R422</accession>
<evidence type="ECO:0000256" key="1">
    <source>
        <dbReference type="ARBA" id="ARBA00002523"/>
    </source>
</evidence>
<proteinExistence type="predicted"/>
<dbReference type="SUPFAM" id="SSF118251">
    <property type="entry name" value="Variant surface glycoprotein MITAT 1.2, VSG 221, C-terminal domain"/>
    <property type="match status" value="1"/>
</dbReference>
<feature type="domain" description="Trypanosome variant surface glycoprotein B-type N-terminal" evidence="11">
    <location>
        <begin position="18"/>
        <end position="361"/>
    </location>
</feature>
<feature type="compositionally biased region" description="Low complexity" evidence="9">
    <location>
        <begin position="436"/>
        <end position="455"/>
    </location>
</feature>
<name>A0A1J0R422_9TRYP</name>
<evidence type="ECO:0000256" key="6">
    <source>
        <dbReference type="ARBA" id="ARBA00023136"/>
    </source>
</evidence>